<dbReference type="AlphaFoldDB" id="A0A7K6DGX1"/>
<keyword evidence="8" id="KW-0067">ATP-binding</keyword>
<dbReference type="PANTHER" id="PTHR12172:SF0">
    <property type="entry name" value="CELL CYCLE CHECKPOINT PROTEIN RAD17"/>
    <property type="match status" value="1"/>
</dbReference>
<accession>A0A7K6DGX1</accession>
<dbReference type="NCBIfam" id="TIGR00602">
    <property type="entry name" value="rad24"/>
    <property type="match status" value="1"/>
</dbReference>
<dbReference type="InterPro" id="IPR027417">
    <property type="entry name" value="P-loop_NTPase"/>
</dbReference>
<dbReference type="Gene3D" id="3.40.50.300">
    <property type="entry name" value="P-loop containing nucleotide triphosphate hydrolases"/>
    <property type="match status" value="1"/>
</dbReference>
<gene>
    <name evidence="16" type="primary">Rad17</name>
    <name evidence="16" type="ORF">ORISOL_R06953</name>
</gene>
<evidence type="ECO:0000256" key="2">
    <source>
        <dbReference type="ARBA" id="ARBA00004286"/>
    </source>
</evidence>
<evidence type="ECO:0000256" key="9">
    <source>
        <dbReference type="ARBA" id="ARBA00023242"/>
    </source>
</evidence>
<dbReference type="Gene3D" id="1.10.8.60">
    <property type="match status" value="1"/>
</dbReference>
<evidence type="ECO:0000256" key="14">
    <source>
        <dbReference type="SAM" id="MobiDB-lite"/>
    </source>
</evidence>
<evidence type="ECO:0000256" key="11">
    <source>
        <dbReference type="ARBA" id="ARBA00053607"/>
    </source>
</evidence>
<evidence type="ECO:0000256" key="5">
    <source>
        <dbReference type="ARBA" id="ARBA00022553"/>
    </source>
</evidence>
<dbReference type="SUPFAM" id="SSF52540">
    <property type="entry name" value="P-loop containing nucleoside triphosphate hydrolases"/>
    <property type="match status" value="1"/>
</dbReference>
<evidence type="ECO:0000256" key="8">
    <source>
        <dbReference type="ARBA" id="ARBA00022840"/>
    </source>
</evidence>
<dbReference type="GO" id="GO:0000077">
    <property type="term" value="P:DNA damage checkpoint signaling"/>
    <property type="evidence" value="ECO:0007669"/>
    <property type="project" value="InterPro"/>
</dbReference>
<sequence length="663" mass="74139">QVADWLAPSFDDFFGNTSIPSCAAPVKPLKGSCGRGRQQKQKNLTPVPENSKPRAPPRKRAKPSAVDLPCTKSRQSQSQTQDELPWVERYKPESQSDLAVQKKKIEEVETWLKTHISQGQPKQGGCVLLLTGPPGSGKTATLQILAKDLGLQVQEWSNPLSLDFTKEDLRNMFGHDSNFHTFPSQAQAALFQDFLLRANKYNKLQMLGESSENDKKLILIEDIPNQFYREPGSLHEILRRFVRTSRCPLVFIISDNFSGDSNQRSLFPTEIMEELCICNISFKPIAPTNMMKVLNRIAAAEASMNREKNCTLDRTSLELLCRGCSGDIRSAINSLQFSSVRDCSLEKEFWSKKKKSSTTKCEEAEVSKGRKKNKCDTSEDQDIQAVGGKDASIFLFHALGKIIYCKREAVSEAESPQLPAHLSEHHRDTLLIQPEDIVEKSHMSGSMFNLYLHQNYMDFFSDIDDVVRASEYLSTADVICSNWSTRLVMESYSASVATRGVIHSNTSRAFAHQQGGMGFRPLHKPQWFLINKKYQENCLAAKSLFSSFCLPPECLQTELLPYLAMLANPMRNQAQIAFIQDVGRLPLKRYFGRLKLEALGDKDPGVPELFRGDGDGADGDPEGLPLPSSQSSGSDLPGSQPQPVAAQAILEEEELKIEEYDSD</sequence>
<evidence type="ECO:0000256" key="4">
    <source>
        <dbReference type="ARBA" id="ARBA00022454"/>
    </source>
</evidence>
<dbReference type="InterPro" id="IPR018324">
    <property type="entry name" value="Rad17/Rad24_fun/met"/>
</dbReference>
<evidence type="ECO:0000256" key="6">
    <source>
        <dbReference type="ARBA" id="ARBA00022741"/>
    </source>
</evidence>
<dbReference type="FunFam" id="3.40.50.300:FF:000714">
    <property type="entry name" value="cell cycle checkpoint protein RAD17 isoform X1"/>
    <property type="match status" value="1"/>
</dbReference>
<dbReference type="GO" id="GO:0006281">
    <property type="term" value="P:DNA repair"/>
    <property type="evidence" value="ECO:0007669"/>
    <property type="project" value="InterPro"/>
</dbReference>
<dbReference type="Pfam" id="PF03215">
    <property type="entry name" value="Rad17"/>
    <property type="match status" value="1"/>
</dbReference>
<dbReference type="InterPro" id="IPR057927">
    <property type="entry name" value="RAD24-like_helical"/>
</dbReference>
<dbReference type="InterPro" id="IPR004582">
    <property type="entry name" value="Checkpoint_prot_Rad17_Rad24"/>
</dbReference>
<dbReference type="GO" id="GO:0033314">
    <property type="term" value="P:mitotic DNA replication checkpoint signaling"/>
    <property type="evidence" value="ECO:0007669"/>
    <property type="project" value="TreeGrafter"/>
</dbReference>
<feature type="region of interest" description="Disordered" evidence="14">
    <location>
        <begin position="25"/>
        <end position="85"/>
    </location>
</feature>
<comment type="subcellular location">
    <subcellularLocation>
        <location evidence="2">Chromosome</location>
    </subcellularLocation>
    <subcellularLocation>
        <location evidence="1">Nucleus</location>
    </subcellularLocation>
</comment>
<dbReference type="GO" id="GO:0031389">
    <property type="term" value="C:Rad17 RFC-like complex"/>
    <property type="evidence" value="ECO:0007669"/>
    <property type="project" value="InterPro"/>
</dbReference>
<evidence type="ECO:0000256" key="7">
    <source>
        <dbReference type="ARBA" id="ARBA00022763"/>
    </source>
</evidence>
<evidence type="ECO:0000313" key="16">
    <source>
        <dbReference type="EMBL" id="NWV26179.1"/>
    </source>
</evidence>
<evidence type="ECO:0000256" key="3">
    <source>
        <dbReference type="ARBA" id="ARBA00006168"/>
    </source>
</evidence>
<keyword evidence="9" id="KW-0539">Nucleus</keyword>
<evidence type="ECO:0000256" key="1">
    <source>
        <dbReference type="ARBA" id="ARBA00004123"/>
    </source>
</evidence>
<keyword evidence="4" id="KW-0158">Chromosome</keyword>
<feature type="non-terminal residue" evidence="16">
    <location>
        <position position="663"/>
    </location>
</feature>
<dbReference type="Proteomes" id="UP000571324">
    <property type="component" value="Unassembled WGS sequence"/>
</dbReference>
<keyword evidence="7" id="KW-0227">DNA damage</keyword>
<feature type="compositionally biased region" description="Basic and acidic residues" evidence="14">
    <location>
        <begin position="605"/>
        <end position="614"/>
    </location>
</feature>
<dbReference type="GO" id="GO:0003682">
    <property type="term" value="F:chromatin binding"/>
    <property type="evidence" value="ECO:0007669"/>
    <property type="project" value="TreeGrafter"/>
</dbReference>
<name>A0A7K6DGX1_9PASS</name>
<comment type="caution">
    <text evidence="16">The sequence shown here is derived from an EMBL/GenBank/DDBJ whole genome shotgun (WGS) entry which is preliminary data.</text>
</comment>
<keyword evidence="5" id="KW-0597">Phosphoprotein</keyword>
<comment type="similarity">
    <text evidence="3">Belongs to the rad17/RAD24 family.</text>
</comment>
<reference evidence="16 17" key="1">
    <citation type="submission" date="2019-09" db="EMBL/GenBank/DDBJ databases">
        <title>Bird 10,000 Genomes (B10K) Project - Family phase.</title>
        <authorList>
            <person name="Zhang G."/>
        </authorList>
    </citation>
    <scope>NUCLEOTIDE SEQUENCE [LARGE SCALE GENOMIC DNA]</scope>
    <source>
        <strain evidence="16">B10K-DU-029-52</strain>
    </source>
</reference>
<feature type="non-terminal residue" evidence="16">
    <location>
        <position position="1"/>
    </location>
</feature>
<evidence type="ECO:0000256" key="13">
    <source>
        <dbReference type="ARBA" id="ARBA00069645"/>
    </source>
</evidence>
<keyword evidence="17" id="KW-1185">Reference proteome</keyword>
<dbReference type="OrthoDB" id="10265971at2759"/>
<keyword evidence="6" id="KW-0547">Nucleotide-binding</keyword>
<feature type="domain" description="Checkpoint protein RAD24-like helical bundle" evidence="15">
    <location>
        <begin position="391"/>
        <end position="494"/>
    </location>
</feature>
<comment type="subunit">
    <text evidence="12">Part of a DNA-binding complex containing RFC2, RFC3, RFC4 and RFC5. Interacts with RAD1 and RAD9 within the 9-1-1 (RAD1-RAD9-HUS1) complex. Interacts with RAD9B, POLE, SNU13 and MCM7. DNA damage promotes interaction with ATR or ATM and disrupts interaction with the 9-1-1 (RAD1-RAD9-HUS1) complex. Interacts (when phosphorylated) with NBN; promoting recruitment of the MRN complex to DNA damage sites.</text>
</comment>
<protein>
    <recommendedName>
        <fullName evidence="13">Cell cycle checkpoint protein RAD17</fullName>
    </recommendedName>
</protein>
<proteinExistence type="inferred from homology"/>
<evidence type="ECO:0000259" key="15">
    <source>
        <dbReference type="Pfam" id="PF25812"/>
    </source>
</evidence>
<dbReference type="GO" id="GO:0005634">
    <property type="term" value="C:nucleus"/>
    <property type="evidence" value="ECO:0007669"/>
    <property type="project" value="UniProtKB-SubCell"/>
</dbReference>
<dbReference type="EMBL" id="VZRL01004877">
    <property type="protein sequence ID" value="NWV26179.1"/>
    <property type="molecule type" value="Genomic_DNA"/>
</dbReference>
<keyword evidence="10" id="KW-0131">Cell cycle</keyword>
<feature type="region of interest" description="Disordered" evidence="14">
    <location>
        <begin position="605"/>
        <end position="644"/>
    </location>
</feature>
<organism evidence="16 17">
    <name type="scientific">Origma solitaria</name>
    <dbReference type="NCBI Taxonomy" id="720586"/>
    <lineage>
        <taxon>Eukaryota</taxon>
        <taxon>Metazoa</taxon>
        <taxon>Chordata</taxon>
        <taxon>Craniata</taxon>
        <taxon>Vertebrata</taxon>
        <taxon>Euteleostomi</taxon>
        <taxon>Archelosauria</taxon>
        <taxon>Archosauria</taxon>
        <taxon>Dinosauria</taxon>
        <taxon>Saurischia</taxon>
        <taxon>Theropoda</taxon>
        <taxon>Coelurosauria</taxon>
        <taxon>Aves</taxon>
        <taxon>Neognathae</taxon>
        <taxon>Neoaves</taxon>
        <taxon>Telluraves</taxon>
        <taxon>Australaves</taxon>
        <taxon>Passeriformes</taxon>
        <taxon>Meliphagoidea</taxon>
        <taxon>Acanthizidae</taxon>
        <taxon>Origma</taxon>
    </lineage>
</organism>
<feature type="compositionally biased region" description="Polar residues" evidence="14">
    <location>
        <begin position="72"/>
        <end position="82"/>
    </location>
</feature>
<dbReference type="Pfam" id="PF25812">
    <property type="entry name" value="RAD24_helical"/>
    <property type="match status" value="1"/>
</dbReference>
<comment type="function">
    <text evidence="11">Essential for sustained cell growth, maintenance of chromosomal stability, and ATR-dependent checkpoint activation upon DNA damage. Has a weak ATPase activity required for binding to chromatin. Participates in the recruitment of the 9-1-1 (RAD1-RAD9-HUS1) complex and RHNO1 onto chromatin, and in CHEK1 activation. Involved in homologous recombination by mediating recruitment of the MRN complex to DNA damage sites. May also serve as a sensor of DNA replication progression.</text>
</comment>
<evidence type="ECO:0000256" key="12">
    <source>
        <dbReference type="ARBA" id="ARBA00063479"/>
    </source>
</evidence>
<dbReference type="GO" id="GO:0005524">
    <property type="term" value="F:ATP binding"/>
    <property type="evidence" value="ECO:0007669"/>
    <property type="project" value="UniProtKB-KW"/>
</dbReference>
<dbReference type="PANTHER" id="PTHR12172">
    <property type="entry name" value="CELL CYCLE CHECKPOINT PROTEIN RAD17"/>
    <property type="match status" value="1"/>
</dbReference>
<evidence type="ECO:0000256" key="10">
    <source>
        <dbReference type="ARBA" id="ARBA00023306"/>
    </source>
</evidence>
<dbReference type="GO" id="GO:0003689">
    <property type="term" value="F:DNA clamp loader activity"/>
    <property type="evidence" value="ECO:0007669"/>
    <property type="project" value="InterPro"/>
</dbReference>
<evidence type="ECO:0000313" key="17">
    <source>
        <dbReference type="Proteomes" id="UP000571324"/>
    </source>
</evidence>
<feature type="compositionally biased region" description="Low complexity" evidence="14">
    <location>
        <begin position="622"/>
        <end position="643"/>
    </location>
</feature>